<name>A0A6I4I018_9SPHI</name>
<gene>
    <name evidence="1" type="ORF">GO620_016870</name>
</gene>
<dbReference type="Proteomes" id="UP000429232">
    <property type="component" value="Chromosome"/>
</dbReference>
<accession>A0A6I4I018</accession>
<evidence type="ECO:0000313" key="1">
    <source>
        <dbReference type="EMBL" id="QQL49815.1"/>
    </source>
</evidence>
<dbReference type="AlphaFoldDB" id="A0A6I4I018"/>
<reference evidence="1 2" key="1">
    <citation type="submission" date="2020-12" db="EMBL/GenBank/DDBJ databases">
        <title>HMF7856_wgs.fasta genome submission.</title>
        <authorList>
            <person name="Kang H."/>
            <person name="Kim H."/>
            <person name="Joh K."/>
        </authorList>
    </citation>
    <scope>NUCLEOTIDE SEQUENCE [LARGE SCALE GENOMIC DNA]</scope>
    <source>
        <strain evidence="1 2">HMF7856</strain>
    </source>
</reference>
<evidence type="ECO:0000313" key="2">
    <source>
        <dbReference type="Proteomes" id="UP000429232"/>
    </source>
</evidence>
<sequence length="704" mass="77666">MAEGANKIATIRRRWVMNRVNADLILCFAIAFAVGTTLHIVFGLSYSYAIPVFLFAVLIVGLIHRFWKVQTNQVLAFLDQTYPQLEESSSLALKPADSLSLLERLQVSKVQNALRDVPNAPAQLRSTFKVSIIALFTAVVFSQILTHLPVKWYAALQNFAATSTLGAKNLPPEKILPEISSADIRITPPAYTGRSLRTQSRFTIDAEEGSTISWNLETNLDVKDIKLIFDEKQVIAMRAGKDKRHWSAAKGVTAGGSYQVNIDGKLSDLYAININKDAPPVIRIKTPKQYTHIEAGRQPIVNIAVSVNDDYGVAGSIIGATVATGSGEAVKFKEYKLNFDQSFSGHDKDYSLSKTLDLSKLGMAPGDELYFYIQAVDTHQQVSKTDVYIVSIQDTAALLTMDGIVSGVNLKPEFFRSERQIIIDSQNLLHARDSISRAEFNKRSNELATDQKLLRLRYGKFLGEEDESNIGEEAGSDLGKAENFSNAGKIMDAYTDKHDNAEDATFLEPTAKAQLKATLSEMWKAELQLRLYKPQDALPFEFKALTLLKDLQQKSRSYVAKTGYKTTPLKPEKRLTGDLTKIAQPVAHEDAQQQPDKYAALQKAVVILEQLKTDANLSSADKHSLQIAAQQVGAKASTDPRGYLPAVTAFKNILSGKLTPANIARAETGIQKLLPARQQMPTSTSGTDFGLSQGYFKNLSKINR</sequence>
<protein>
    <submittedName>
        <fullName evidence="1">DUF4175 family protein</fullName>
    </submittedName>
</protein>
<dbReference type="KEGG" id="mgik:GO620_016870"/>
<proteinExistence type="predicted"/>
<organism evidence="1 2">
    <name type="scientific">Mucilaginibacter ginkgonis</name>
    <dbReference type="NCBI Taxonomy" id="2682091"/>
    <lineage>
        <taxon>Bacteria</taxon>
        <taxon>Pseudomonadati</taxon>
        <taxon>Bacteroidota</taxon>
        <taxon>Sphingobacteriia</taxon>
        <taxon>Sphingobacteriales</taxon>
        <taxon>Sphingobacteriaceae</taxon>
        <taxon>Mucilaginibacter</taxon>
    </lineage>
</organism>
<keyword evidence="2" id="KW-1185">Reference proteome</keyword>
<dbReference type="EMBL" id="CP066775">
    <property type="protein sequence ID" value="QQL49815.1"/>
    <property type="molecule type" value="Genomic_DNA"/>
</dbReference>
<dbReference type="RefSeq" id="WP_157523473.1">
    <property type="nucleotide sequence ID" value="NZ_CP066775.1"/>
</dbReference>